<dbReference type="GO" id="GO:0016746">
    <property type="term" value="F:acyltransferase activity"/>
    <property type="evidence" value="ECO:0007669"/>
    <property type="project" value="UniProtKB-KW"/>
</dbReference>
<proteinExistence type="predicted"/>
<dbReference type="EMBL" id="JAKZEU010000002">
    <property type="protein sequence ID" value="MCQ0969745.1"/>
    <property type="molecule type" value="Genomic_DNA"/>
</dbReference>
<keyword evidence="2" id="KW-0808">Transferase</keyword>
<keyword evidence="2" id="KW-0012">Acyltransferase</keyword>
<dbReference type="Gene3D" id="3.40.630.30">
    <property type="match status" value="1"/>
</dbReference>
<dbReference type="Proteomes" id="UP001203945">
    <property type="component" value="Unassembled WGS sequence"/>
</dbReference>
<feature type="domain" description="N-acetyltransferase" evidence="1">
    <location>
        <begin position="5"/>
        <end position="142"/>
    </location>
</feature>
<organism evidence="2 3">
    <name type="scientific">Paracoccus albicereus</name>
    <dbReference type="NCBI Taxonomy" id="2922394"/>
    <lineage>
        <taxon>Bacteria</taxon>
        <taxon>Pseudomonadati</taxon>
        <taxon>Pseudomonadota</taxon>
        <taxon>Alphaproteobacteria</taxon>
        <taxon>Rhodobacterales</taxon>
        <taxon>Paracoccaceae</taxon>
        <taxon>Paracoccus</taxon>
    </lineage>
</organism>
<dbReference type="InterPro" id="IPR016181">
    <property type="entry name" value="Acyl_CoA_acyltransferase"/>
</dbReference>
<keyword evidence="3" id="KW-1185">Reference proteome</keyword>
<name>A0ABT1MN86_9RHOB</name>
<accession>A0ABT1MN86</accession>
<sequence>MKPELTLRPARAFDAIPCATIVNEWVEATGWMPRIHTRAEIVARCRERQCGTMIAECAGEVAGFLSLDGNEVTSLFVASTGHGTGAALLDRARKERERLTLWTFAANRPARRFYEREGFLPARRSIDNAERLPDIEYVWTAA</sequence>
<dbReference type="InterPro" id="IPR000182">
    <property type="entry name" value="GNAT_dom"/>
</dbReference>
<dbReference type="PROSITE" id="PS51186">
    <property type="entry name" value="GNAT"/>
    <property type="match status" value="1"/>
</dbReference>
<evidence type="ECO:0000259" key="1">
    <source>
        <dbReference type="PROSITE" id="PS51186"/>
    </source>
</evidence>
<reference evidence="2 3" key="1">
    <citation type="submission" date="2022-03" db="EMBL/GenBank/DDBJ databases">
        <authorList>
            <person name="He Y."/>
        </authorList>
    </citation>
    <scope>NUCLEOTIDE SEQUENCE [LARGE SCALE GENOMIC DNA]</scope>
    <source>
        <strain evidence="2 3">TK19116</strain>
    </source>
</reference>
<dbReference type="EC" id="2.3.1.-" evidence="2"/>
<comment type="caution">
    <text evidence="2">The sequence shown here is derived from an EMBL/GenBank/DDBJ whole genome shotgun (WGS) entry which is preliminary data.</text>
</comment>
<gene>
    <name evidence="2" type="ORF">MLD63_04800</name>
</gene>
<evidence type="ECO:0000313" key="3">
    <source>
        <dbReference type="Proteomes" id="UP001203945"/>
    </source>
</evidence>
<evidence type="ECO:0000313" key="2">
    <source>
        <dbReference type="EMBL" id="MCQ0969745.1"/>
    </source>
</evidence>
<dbReference type="Pfam" id="PF13508">
    <property type="entry name" value="Acetyltransf_7"/>
    <property type="match status" value="1"/>
</dbReference>
<dbReference type="SUPFAM" id="SSF55729">
    <property type="entry name" value="Acyl-CoA N-acyltransferases (Nat)"/>
    <property type="match status" value="1"/>
</dbReference>
<protein>
    <submittedName>
        <fullName evidence="2">GNAT family N-acetyltransferase</fullName>
        <ecNumber evidence="2">2.3.1.-</ecNumber>
    </submittedName>
</protein>